<dbReference type="AlphaFoldDB" id="A0A1G2MR97"/>
<organism evidence="1 2">
    <name type="scientific">Candidatus Taylorbacteria bacterium RIFCSPHIGHO2_02_FULL_46_13</name>
    <dbReference type="NCBI Taxonomy" id="1802312"/>
    <lineage>
        <taxon>Bacteria</taxon>
        <taxon>Candidatus Tayloriibacteriota</taxon>
    </lineage>
</organism>
<gene>
    <name evidence="1" type="ORF">A3C06_01705</name>
</gene>
<evidence type="ECO:0000313" key="1">
    <source>
        <dbReference type="EMBL" id="OHA26396.1"/>
    </source>
</evidence>
<comment type="caution">
    <text evidence="1">The sequence shown here is derived from an EMBL/GenBank/DDBJ whole genome shotgun (WGS) entry which is preliminary data.</text>
</comment>
<dbReference type="Proteomes" id="UP000177565">
    <property type="component" value="Unassembled WGS sequence"/>
</dbReference>
<proteinExistence type="predicted"/>
<reference evidence="1 2" key="1">
    <citation type="journal article" date="2016" name="Nat. Commun.">
        <title>Thousands of microbial genomes shed light on interconnected biogeochemical processes in an aquifer system.</title>
        <authorList>
            <person name="Anantharaman K."/>
            <person name="Brown C.T."/>
            <person name="Hug L.A."/>
            <person name="Sharon I."/>
            <person name="Castelle C.J."/>
            <person name="Probst A.J."/>
            <person name="Thomas B.C."/>
            <person name="Singh A."/>
            <person name="Wilkins M.J."/>
            <person name="Karaoz U."/>
            <person name="Brodie E.L."/>
            <person name="Williams K.H."/>
            <person name="Hubbard S.S."/>
            <person name="Banfield J.F."/>
        </authorList>
    </citation>
    <scope>NUCLEOTIDE SEQUENCE [LARGE SCALE GENOMIC DNA]</scope>
</reference>
<name>A0A1G2MR97_9BACT</name>
<protein>
    <submittedName>
        <fullName evidence="1">Uncharacterized protein</fullName>
    </submittedName>
</protein>
<dbReference type="EMBL" id="MHRQ01000021">
    <property type="protein sequence ID" value="OHA26396.1"/>
    <property type="molecule type" value="Genomic_DNA"/>
</dbReference>
<accession>A0A1G2MR97</accession>
<evidence type="ECO:0000313" key="2">
    <source>
        <dbReference type="Proteomes" id="UP000177565"/>
    </source>
</evidence>
<sequence length="188" mass="21009">MQLTEVDHEQVRTARAANALVPVEKHRIQNPAGTILVPCPDGDQFRDVYGQHCRLCNIERHHPLSLNGGALLLSKHSPVRHAKLKGSALLLDIKETQGLKGMDTLALYVHAPCGVAYGTSLDFFEVMRLLIEAKLRLLAQRTLAKLKIVCFCHVDYPSATSEVRKRTYFVNRAKTTEFLAANGREVRV</sequence>